<comment type="caution">
    <text evidence="1">The sequence shown here is derived from an EMBL/GenBank/DDBJ whole genome shotgun (WGS) entry which is preliminary data.</text>
</comment>
<protein>
    <submittedName>
        <fullName evidence="1">Uncharacterized protein</fullName>
    </submittedName>
</protein>
<accession>A0ACB9H9E8</accession>
<evidence type="ECO:0000313" key="1">
    <source>
        <dbReference type="EMBL" id="KAI3792389.1"/>
    </source>
</evidence>
<keyword evidence="2" id="KW-1185">Reference proteome</keyword>
<proteinExistence type="predicted"/>
<name>A0ACB9H9E8_CICIN</name>
<reference evidence="1 2" key="2">
    <citation type="journal article" date="2022" name="Mol. Ecol. Resour.">
        <title>The genomes of chicory, endive, great burdock and yacon provide insights into Asteraceae paleo-polyploidization history and plant inulin production.</title>
        <authorList>
            <person name="Fan W."/>
            <person name="Wang S."/>
            <person name="Wang H."/>
            <person name="Wang A."/>
            <person name="Jiang F."/>
            <person name="Liu H."/>
            <person name="Zhao H."/>
            <person name="Xu D."/>
            <person name="Zhang Y."/>
        </authorList>
    </citation>
    <scope>NUCLEOTIDE SEQUENCE [LARGE SCALE GENOMIC DNA]</scope>
    <source>
        <strain evidence="2">cv. Punajuju</strain>
        <tissue evidence="1">Leaves</tissue>
    </source>
</reference>
<organism evidence="1 2">
    <name type="scientific">Cichorium intybus</name>
    <name type="common">Chicory</name>
    <dbReference type="NCBI Taxonomy" id="13427"/>
    <lineage>
        <taxon>Eukaryota</taxon>
        <taxon>Viridiplantae</taxon>
        <taxon>Streptophyta</taxon>
        <taxon>Embryophyta</taxon>
        <taxon>Tracheophyta</taxon>
        <taxon>Spermatophyta</taxon>
        <taxon>Magnoliopsida</taxon>
        <taxon>eudicotyledons</taxon>
        <taxon>Gunneridae</taxon>
        <taxon>Pentapetalae</taxon>
        <taxon>asterids</taxon>
        <taxon>campanulids</taxon>
        <taxon>Asterales</taxon>
        <taxon>Asteraceae</taxon>
        <taxon>Cichorioideae</taxon>
        <taxon>Cichorieae</taxon>
        <taxon>Cichoriinae</taxon>
        <taxon>Cichorium</taxon>
    </lineage>
</organism>
<evidence type="ECO:0000313" key="2">
    <source>
        <dbReference type="Proteomes" id="UP001055811"/>
    </source>
</evidence>
<gene>
    <name evidence="1" type="ORF">L2E82_06266</name>
</gene>
<dbReference type="EMBL" id="CM042009">
    <property type="protein sequence ID" value="KAI3792389.1"/>
    <property type="molecule type" value="Genomic_DNA"/>
</dbReference>
<reference evidence="2" key="1">
    <citation type="journal article" date="2022" name="Mol. Ecol. Resour.">
        <title>The genomes of chicory, endive, great burdock and yacon provide insights into Asteraceae palaeo-polyploidization history and plant inulin production.</title>
        <authorList>
            <person name="Fan W."/>
            <person name="Wang S."/>
            <person name="Wang H."/>
            <person name="Wang A."/>
            <person name="Jiang F."/>
            <person name="Liu H."/>
            <person name="Zhao H."/>
            <person name="Xu D."/>
            <person name="Zhang Y."/>
        </authorList>
    </citation>
    <scope>NUCLEOTIDE SEQUENCE [LARGE SCALE GENOMIC DNA]</scope>
    <source>
        <strain evidence="2">cv. Punajuju</strain>
    </source>
</reference>
<sequence length="122" mass="13668">MGDSKKVVIKVEVHDGKQKRKVLKAVSSLSGIDSLSIDMKDQKLTVIGVADPICILHKVRKYGHAELLTVGPAKDDDKDKKKKEEEEAFKKWVEACYNPCMAQRYYCNPTIEEYPAGGCIIL</sequence>
<dbReference type="Proteomes" id="UP001055811">
    <property type="component" value="Linkage Group LG01"/>
</dbReference>